<sequence length="69" mass="8138">MNTLLSKNFFWTCLSFLTFGLFIFAITSKNYWINIFVILLGLQIRKRGSDALTYKHISTKKTIIRKDDM</sequence>
<feature type="transmembrane region" description="Helical" evidence="1">
    <location>
        <begin position="20"/>
        <end position="42"/>
    </location>
</feature>
<reference evidence="2 3" key="1">
    <citation type="submission" date="2018-07" db="EMBL/GenBank/DDBJ databases">
        <title>Genome sequences of six Lactobacillus spp. isolated from bumble bee guts.</title>
        <authorList>
            <person name="Motta E.V.S."/>
            <person name="Moran N.A."/>
        </authorList>
    </citation>
    <scope>NUCLEOTIDE SEQUENCE [LARGE SCALE GENOMIC DNA]</scope>
    <source>
        <strain evidence="2 3">BI-4G</strain>
    </source>
</reference>
<name>A0ABX9LUN8_9LACO</name>
<accession>A0ABX9LUN8</accession>
<comment type="caution">
    <text evidence="2">The sequence shown here is derived from an EMBL/GenBank/DDBJ whole genome shotgun (WGS) entry which is preliminary data.</text>
</comment>
<keyword evidence="3" id="KW-1185">Reference proteome</keyword>
<keyword evidence="1" id="KW-1133">Transmembrane helix</keyword>
<evidence type="ECO:0000313" key="3">
    <source>
        <dbReference type="Proteomes" id="UP000283380"/>
    </source>
</evidence>
<proteinExistence type="predicted"/>
<dbReference type="Proteomes" id="UP000283380">
    <property type="component" value="Unassembled WGS sequence"/>
</dbReference>
<organism evidence="2 3">
    <name type="scientific">Lactobacillus bombicola</name>
    <dbReference type="NCBI Taxonomy" id="1505723"/>
    <lineage>
        <taxon>Bacteria</taxon>
        <taxon>Bacillati</taxon>
        <taxon>Bacillota</taxon>
        <taxon>Bacilli</taxon>
        <taxon>Lactobacillales</taxon>
        <taxon>Lactobacillaceae</taxon>
        <taxon>Lactobacillus</taxon>
    </lineage>
</organism>
<keyword evidence="1" id="KW-0812">Transmembrane</keyword>
<evidence type="ECO:0000313" key="2">
    <source>
        <dbReference type="EMBL" id="RHW50905.1"/>
    </source>
</evidence>
<gene>
    <name evidence="2" type="ORF">DS834_06420</name>
</gene>
<dbReference type="EMBL" id="QOCU01000006">
    <property type="protein sequence ID" value="RHW50905.1"/>
    <property type="molecule type" value="Genomic_DNA"/>
</dbReference>
<keyword evidence="1" id="KW-0472">Membrane</keyword>
<protein>
    <submittedName>
        <fullName evidence="2">Uncharacterized protein</fullName>
    </submittedName>
</protein>
<evidence type="ECO:0000256" key="1">
    <source>
        <dbReference type="SAM" id="Phobius"/>
    </source>
</evidence>